<dbReference type="Pfam" id="PF01022">
    <property type="entry name" value="HTH_5"/>
    <property type="match status" value="1"/>
</dbReference>
<protein>
    <submittedName>
        <fullName evidence="5">Winged helix-turn-helix transcriptional regulator</fullName>
    </submittedName>
</protein>
<dbReference type="InterPro" id="IPR011991">
    <property type="entry name" value="ArsR-like_HTH"/>
</dbReference>
<dbReference type="SUPFAM" id="SSF46785">
    <property type="entry name" value="Winged helix' DNA-binding domain"/>
    <property type="match status" value="1"/>
</dbReference>
<dbReference type="CDD" id="cd00090">
    <property type="entry name" value="HTH_ARSR"/>
    <property type="match status" value="1"/>
</dbReference>
<name>A0ABS1WY66_9GAMM</name>
<dbReference type="PANTHER" id="PTHR33154">
    <property type="entry name" value="TRANSCRIPTIONAL REGULATOR, ARSR FAMILY"/>
    <property type="match status" value="1"/>
</dbReference>
<keyword evidence="1" id="KW-0805">Transcription regulation</keyword>
<evidence type="ECO:0000256" key="2">
    <source>
        <dbReference type="ARBA" id="ARBA00023125"/>
    </source>
</evidence>
<keyword evidence="6" id="KW-1185">Reference proteome</keyword>
<sequence length="112" mass="12361">MVASSAKMAALGDATRRRILELLAETPASVIELSEQMPVSRPAVSQHLKVLSEAGLVIHRVEGTRHLYQADPDGLAELRKYLDSLWETALGQFQADAQRAGAARRTVKRKRK</sequence>
<dbReference type="EMBL" id="JAEVLS010000003">
    <property type="protein sequence ID" value="MBM0105925.1"/>
    <property type="molecule type" value="Genomic_DNA"/>
</dbReference>
<gene>
    <name evidence="5" type="ORF">JM946_14430</name>
</gene>
<dbReference type="InterPro" id="IPR001845">
    <property type="entry name" value="HTH_ArsR_DNA-bd_dom"/>
</dbReference>
<accession>A0ABS1WY66</accession>
<organism evidence="5 6">
    <name type="scientific">Steroidobacter gossypii</name>
    <dbReference type="NCBI Taxonomy" id="2805490"/>
    <lineage>
        <taxon>Bacteria</taxon>
        <taxon>Pseudomonadati</taxon>
        <taxon>Pseudomonadota</taxon>
        <taxon>Gammaproteobacteria</taxon>
        <taxon>Steroidobacterales</taxon>
        <taxon>Steroidobacteraceae</taxon>
        <taxon>Steroidobacter</taxon>
    </lineage>
</organism>
<dbReference type="PRINTS" id="PR00778">
    <property type="entry name" value="HTHARSR"/>
</dbReference>
<evidence type="ECO:0000313" key="5">
    <source>
        <dbReference type="EMBL" id="MBM0105925.1"/>
    </source>
</evidence>
<evidence type="ECO:0000313" key="6">
    <source>
        <dbReference type="Proteomes" id="UP000661077"/>
    </source>
</evidence>
<dbReference type="PANTHER" id="PTHR33154:SF33">
    <property type="entry name" value="TRANSCRIPTIONAL REPRESSOR SDPR"/>
    <property type="match status" value="1"/>
</dbReference>
<evidence type="ECO:0000259" key="4">
    <source>
        <dbReference type="PROSITE" id="PS50987"/>
    </source>
</evidence>
<dbReference type="SMART" id="SM00418">
    <property type="entry name" value="HTH_ARSR"/>
    <property type="match status" value="1"/>
</dbReference>
<dbReference type="Proteomes" id="UP000661077">
    <property type="component" value="Unassembled WGS sequence"/>
</dbReference>
<dbReference type="PROSITE" id="PS50987">
    <property type="entry name" value="HTH_ARSR_2"/>
    <property type="match status" value="1"/>
</dbReference>
<dbReference type="InterPro" id="IPR051081">
    <property type="entry name" value="HTH_MetalResp_TranReg"/>
</dbReference>
<dbReference type="Gene3D" id="1.10.10.10">
    <property type="entry name" value="Winged helix-like DNA-binding domain superfamily/Winged helix DNA-binding domain"/>
    <property type="match status" value="1"/>
</dbReference>
<proteinExistence type="predicted"/>
<evidence type="ECO:0000256" key="3">
    <source>
        <dbReference type="ARBA" id="ARBA00023163"/>
    </source>
</evidence>
<reference evidence="5 6" key="1">
    <citation type="journal article" date="2021" name="Int. J. Syst. Evol. Microbiol.">
        <title>Steroidobacter gossypii sp. nov., isolated from soil of cotton cropping field.</title>
        <authorList>
            <person name="Huang R."/>
            <person name="Yang S."/>
            <person name="Zhen C."/>
            <person name="Liu W."/>
        </authorList>
    </citation>
    <scope>NUCLEOTIDE SEQUENCE [LARGE SCALE GENOMIC DNA]</scope>
    <source>
        <strain evidence="5 6">S1-65</strain>
    </source>
</reference>
<feature type="domain" description="HTH arsR-type" evidence="4">
    <location>
        <begin position="1"/>
        <end position="97"/>
    </location>
</feature>
<dbReference type="RefSeq" id="WP_203168000.1">
    <property type="nucleotide sequence ID" value="NZ_JAEVLS010000003.1"/>
</dbReference>
<dbReference type="NCBIfam" id="NF033788">
    <property type="entry name" value="HTH_metalloreg"/>
    <property type="match status" value="1"/>
</dbReference>
<keyword evidence="3" id="KW-0804">Transcription</keyword>
<comment type="caution">
    <text evidence="5">The sequence shown here is derived from an EMBL/GenBank/DDBJ whole genome shotgun (WGS) entry which is preliminary data.</text>
</comment>
<dbReference type="InterPro" id="IPR036390">
    <property type="entry name" value="WH_DNA-bd_sf"/>
</dbReference>
<keyword evidence="2" id="KW-0238">DNA-binding</keyword>
<dbReference type="InterPro" id="IPR036388">
    <property type="entry name" value="WH-like_DNA-bd_sf"/>
</dbReference>
<evidence type="ECO:0000256" key="1">
    <source>
        <dbReference type="ARBA" id="ARBA00023015"/>
    </source>
</evidence>